<keyword evidence="3 4" id="KW-0687">Ribonucleoprotein</keyword>
<keyword evidence="2 4" id="KW-0689">Ribosomal protein</keyword>
<dbReference type="GO" id="GO:0003735">
    <property type="term" value="F:structural constituent of ribosome"/>
    <property type="evidence" value="ECO:0007669"/>
    <property type="project" value="InterPro"/>
</dbReference>
<organism evidence="5 6">
    <name type="scientific">Methanospirillum stamsii</name>
    <dbReference type="NCBI Taxonomy" id="1277351"/>
    <lineage>
        <taxon>Archaea</taxon>
        <taxon>Methanobacteriati</taxon>
        <taxon>Methanobacteriota</taxon>
        <taxon>Stenosarchaea group</taxon>
        <taxon>Methanomicrobia</taxon>
        <taxon>Methanomicrobiales</taxon>
        <taxon>Methanospirillaceae</taxon>
        <taxon>Methanospirillum</taxon>
    </lineage>
</organism>
<reference evidence="5 6" key="1">
    <citation type="submission" date="2018-05" db="EMBL/GenBank/DDBJ databases">
        <title>Draft genome of Methanospirillum stamsii Pt1.</title>
        <authorList>
            <person name="Dueholm M.S."/>
            <person name="Nielsen P.H."/>
            <person name="Bakmann L.F."/>
            <person name="Otzen D.E."/>
        </authorList>
    </citation>
    <scope>NUCLEOTIDE SEQUENCE [LARGE SCALE GENOMIC DNA]</scope>
    <source>
        <strain evidence="5 6">Pt1</strain>
    </source>
</reference>
<dbReference type="Pfam" id="PF00832">
    <property type="entry name" value="Ribosomal_L39"/>
    <property type="match status" value="1"/>
</dbReference>
<dbReference type="EMBL" id="QGMZ01000004">
    <property type="protein sequence ID" value="PWR76115.1"/>
    <property type="molecule type" value="Genomic_DNA"/>
</dbReference>
<dbReference type="OrthoDB" id="65887at2157"/>
<dbReference type="GeneID" id="97609202"/>
<proteinExistence type="inferred from homology"/>
<dbReference type="GO" id="GO:0005840">
    <property type="term" value="C:ribosome"/>
    <property type="evidence" value="ECO:0007669"/>
    <property type="project" value="UniProtKB-KW"/>
</dbReference>
<dbReference type="GO" id="GO:0006412">
    <property type="term" value="P:translation"/>
    <property type="evidence" value="ECO:0007669"/>
    <property type="project" value="UniProtKB-UniRule"/>
</dbReference>
<dbReference type="Proteomes" id="UP000245934">
    <property type="component" value="Unassembled WGS sequence"/>
</dbReference>
<name>A0A2V2NC13_9EURY</name>
<dbReference type="AlphaFoldDB" id="A0A2V2NC13"/>
<dbReference type="InterPro" id="IPR023626">
    <property type="entry name" value="Ribosomal_eL39_dom_sf"/>
</dbReference>
<evidence type="ECO:0000256" key="1">
    <source>
        <dbReference type="ARBA" id="ARBA00009339"/>
    </source>
</evidence>
<sequence>MSKLTKCRKIRLSKKTQQNRRVPQWVMVKTARAVMAHPARHSWRRSTLKV</sequence>
<keyword evidence="6" id="KW-1185">Reference proteome</keyword>
<accession>A0A2V2NC13</accession>
<dbReference type="RefSeq" id="WP_109939251.1">
    <property type="nucleotide sequence ID" value="NZ_CP176366.1"/>
</dbReference>
<comment type="caution">
    <text evidence="5">The sequence shown here is derived from an EMBL/GenBank/DDBJ whole genome shotgun (WGS) entry which is preliminary data.</text>
</comment>
<evidence type="ECO:0000313" key="5">
    <source>
        <dbReference type="EMBL" id="PWR76115.1"/>
    </source>
</evidence>
<evidence type="ECO:0000256" key="2">
    <source>
        <dbReference type="ARBA" id="ARBA00022980"/>
    </source>
</evidence>
<dbReference type="HAMAP" id="MF_00629">
    <property type="entry name" value="Ribosomal_eL39"/>
    <property type="match status" value="1"/>
</dbReference>
<dbReference type="InterPro" id="IPR000077">
    <property type="entry name" value="Ribosomal_eL39"/>
</dbReference>
<evidence type="ECO:0000256" key="3">
    <source>
        <dbReference type="ARBA" id="ARBA00023274"/>
    </source>
</evidence>
<evidence type="ECO:0000256" key="4">
    <source>
        <dbReference type="HAMAP-Rule" id="MF_00629"/>
    </source>
</evidence>
<dbReference type="Gene3D" id="1.10.1620.10">
    <property type="entry name" value="Ribosomal protein L39e"/>
    <property type="match status" value="1"/>
</dbReference>
<evidence type="ECO:0000313" key="6">
    <source>
        <dbReference type="Proteomes" id="UP000245934"/>
    </source>
</evidence>
<gene>
    <name evidence="4" type="primary">rpl39e</name>
    <name evidence="5" type="ORF">DLD82_01055</name>
</gene>
<comment type="similarity">
    <text evidence="1 4">Belongs to the eukaryotic ribosomal protein eL39 family.</text>
</comment>
<protein>
    <recommendedName>
        <fullName evidence="4">Large ribosomal subunit protein eL39</fullName>
    </recommendedName>
</protein>
<dbReference type="GO" id="GO:1990904">
    <property type="term" value="C:ribonucleoprotein complex"/>
    <property type="evidence" value="ECO:0007669"/>
    <property type="project" value="UniProtKB-KW"/>
</dbReference>
<dbReference type="SUPFAM" id="SSF48662">
    <property type="entry name" value="Ribosomal protein L39e"/>
    <property type="match status" value="1"/>
</dbReference>
<dbReference type="NCBIfam" id="NF002316">
    <property type="entry name" value="PRK01242.1"/>
    <property type="match status" value="1"/>
</dbReference>